<dbReference type="EMBL" id="KV417714">
    <property type="protein sequence ID" value="KZP08785.1"/>
    <property type="molecule type" value="Genomic_DNA"/>
</dbReference>
<evidence type="ECO:0000313" key="2">
    <source>
        <dbReference type="EMBL" id="KZP08785.1"/>
    </source>
</evidence>
<keyword evidence="3" id="KW-1185">Reference proteome</keyword>
<proteinExistence type="predicted"/>
<name>A0A165XQD1_9AGAM</name>
<organism evidence="2 3">
    <name type="scientific">Athelia psychrophila</name>
    <dbReference type="NCBI Taxonomy" id="1759441"/>
    <lineage>
        <taxon>Eukaryota</taxon>
        <taxon>Fungi</taxon>
        <taxon>Dikarya</taxon>
        <taxon>Basidiomycota</taxon>
        <taxon>Agaricomycotina</taxon>
        <taxon>Agaricomycetes</taxon>
        <taxon>Agaricomycetidae</taxon>
        <taxon>Atheliales</taxon>
        <taxon>Atheliaceae</taxon>
        <taxon>Athelia</taxon>
    </lineage>
</organism>
<evidence type="ECO:0000256" key="1">
    <source>
        <dbReference type="SAM" id="MobiDB-lite"/>
    </source>
</evidence>
<accession>A0A165XQD1</accession>
<sequence>MQFGLKASPRCLSYPSSTETKNENENDTAPPARAQTRTAYAPITGPDFTNFFCVGSTVGLAVAFRNPNPNTKRWRNGKKWDESRRASICGIRPRLALDLARPIPRDPQCERACDVDAGQLQTAESSELWG</sequence>
<evidence type="ECO:0000313" key="3">
    <source>
        <dbReference type="Proteomes" id="UP000076532"/>
    </source>
</evidence>
<dbReference type="AlphaFoldDB" id="A0A165XQD1"/>
<dbReference type="Proteomes" id="UP000076532">
    <property type="component" value="Unassembled WGS sequence"/>
</dbReference>
<protein>
    <submittedName>
        <fullName evidence="2">Uncharacterized protein</fullName>
    </submittedName>
</protein>
<gene>
    <name evidence="2" type="ORF">FIBSPDRAFT_964506</name>
</gene>
<feature type="region of interest" description="Disordered" evidence="1">
    <location>
        <begin position="1"/>
        <end position="34"/>
    </location>
</feature>
<reference evidence="2 3" key="1">
    <citation type="journal article" date="2016" name="Mol. Biol. Evol.">
        <title>Comparative Genomics of Early-Diverging Mushroom-Forming Fungi Provides Insights into the Origins of Lignocellulose Decay Capabilities.</title>
        <authorList>
            <person name="Nagy L.G."/>
            <person name="Riley R."/>
            <person name="Tritt A."/>
            <person name="Adam C."/>
            <person name="Daum C."/>
            <person name="Floudas D."/>
            <person name="Sun H."/>
            <person name="Yadav J.S."/>
            <person name="Pangilinan J."/>
            <person name="Larsson K.H."/>
            <person name="Matsuura K."/>
            <person name="Barry K."/>
            <person name="Labutti K."/>
            <person name="Kuo R."/>
            <person name="Ohm R.A."/>
            <person name="Bhattacharya S.S."/>
            <person name="Shirouzu T."/>
            <person name="Yoshinaga Y."/>
            <person name="Martin F.M."/>
            <person name="Grigoriev I.V."/>
            <person name="Hibbett D.S."/>
        </authorList>
    </citation>
    <scope>NUCLEOTIDE SEQUENCE [LARGE SCALE GENOMIC DNA]</scope>
    <source>
        <strain evidence="2 3">CBS 109695</strain>
    </source>
</reference>